<dbReference type="Gene3D" id="3.40.50.2000">
    <property type="entry name" value="Glycogen Phosphorylase B"/>
    <property type="match status" value="2"/>
</dbReference>
<dbReference type="InterPro" id="IPR011835">
    <property type="entry name" value="GS/SS"/>
</dbReference>
<gene>
    <name evidence="7" type="primary">glgA</name>
    <name evidence="10" type="ORF">SAMN02745249_00626</name>
</gene>
<evidence type="ECO:0000256" key="6">
    <source>
        <dbReference type="ARBA" id="ARBA00023056"/>
    </source>
</evidence>
<accession>A0A1M4U873</accession>
<evidence type="ECO:0000256" key="5">
    <source>
        <dbReference type="ARBA" id="ARBA00022679"/>
    </source>
</evidence>
<dbReference type="UniPathway" id="UPA00164"/>
<name>A0A1M4U873_9LACT</name>
<feature type="binding site" evidence="7">
    <location>
        <position position="15"/>
    </location>
    <ligand>
        <name>ADP-alpha-D-glucose</name>
        <dbReference type="ChEBI" id="CHEBI:57498"/>
    </ligand>
</feature>
<dbReference type="RefSeq" id="WP_073296234.1">
    <property type="nucleotide sequence ID" value="NZ_FQUF01000007.1"/>
</dbReference>
<evidence type="ECO:0000256" key="3">
    <source>
        <dbReference type="ARBA" id="ARBA00010281"/>
    </source>
</evidence>
<sequence length="479" mass="54965">MKLLFAATECAPFFKSGGLGDVLGALPKELAQKDHEVRVILPYFVQLIPDKYKEEIKDVTNFTVEVGWRNQYCGIKELKLQGVTYYFIDNLYYFDRPSLYDYEDEAERFAFFQLAAIEMLEVIDYIPDIFHVNDWQTAVIPVLLKDKYAWKDKLKNTRTVLTIHNLMFQGIYDQYVLSDLFGIGYDAFHEQGLKFYDNVNFLKGGIYYSDLVTTVSPTYALEIQTPAFGMGLEQDLQAVENKLVGLLNGIDYDLYNPETDETLPAIFSIDDLKGKEVNKKSLQEHFGLPIDPDIPLMGIVTRLDEQKGIQLIIDSLDELLGFRNVQLVLLGTGKPYFEDTFRYYMEKYPENFKGLLEFDVNLAQLIYAGCDLFLMPSAFEPCGLSQLNAMRYGTLPIVHEVGGLADTVIPYNHETGAGTGFSFYDFTAETMLHTIDHALTIYYDFPEQWHQLIRQAMQKNHSWSKAAQAYIDQYKILTA</sequence>
<comment type="pathway">
    <text evidence="7">Glycan biosynthesis; glycogen biosynthesis.</text>
</comment>
<keyword evidence="6 7" id="KW-0320">Glycogen biosynthesis</keyword>
<keyword evidence="5 7" id="KW-0808">Transferase</keyword>
<dbReference type="CDD" id="cd03791">
    <property type="entry name" value="GT5_Glycogen_synthase_DULL1-like"/>
    <property type="match status" value="1"/>
</dbReference>
<dbReference type="GO" id="GO:0004373">
    <property type="term" value="F:alpha-1,4-glucan glucosyltransferase (UDP-glucose donor) activity"/>
    <property type="evidence" value="ECO:0007669"/>
    <property type="project" value="InterPro"/>
</dbReference>
<dbReference type="InterPro" id="IPR013534">
    <property type="entry name" value="Starch_synth_cat_dom"/>
</dbReference>
<evidence type="ECO:0000256" key="4">
    <source>
        <dbReference type="ARBA" id="ARBA00022676"/>
    </source>
</evidence>
<feature type="domain" description="Starch synthase catalytic" evidence="9">
    <location>
        <begin position="2"/>
        <end position="237"/>
    </location>
</feature>
<dbReference type="PANTHER" id="PTHR45825">
    <property type="entry name" value="GRANULE-BOUND STARCH SYNTHASE 1, CHLOROPLASTIC/AMYLOPLASTIC"/>
    <property type="match status" value="1"/>
</dbReference>
<evidence type="ECO:0000259" key="8">
    <source>
        <dbReference type="Pfam" id="PF00534"/>
    </source>
</evidence>
<proteinExistence type="inferred from homology"/>
<dbReference type="NCBIfam" id="TIGR02095">
    <property type="entry name" value="glgA"/>
    <property type="match status" value="1"/>
</dbReference>
<keyword evidence="4 7" id="KW-0328">Glycosyltransferase</keyword>
<dbReference type="NCBIfam" id="NF001898">
    <property type="entry name" value="PRK00654.1-1"/>
    <property type="match status" value="1"/>
</dbReference>
<evidence type="ECO:0000259" key="9">
    <source>
        <dbReference type="Pfam" id="PF08323"/>
    </source>
</evidence>
<dbReference type="GO" id="GO:0009011">
    <property type="term" value="F:alpha-1,4-glucan glucosyltransferase (ADP-glucose donor) activity"/>
    <property type="evidence" value="ECO:0007669"/>
    <property type="project" value="UniProtKB-UniRule"/>
</dbReference>
<dbReference type="EMBL" id="FQUF01000007">
    <property type="protein sequence ID" value="SHE53071.1"/>
    <property type="molecule type" value="Genomic_DNA"/>
</dbReference>
<dbReference type="GO" id="GO:0005978">
    <property type="term" value="P:glycogen biosynthetic process"/>
    <property type="evidence" value="ECO:0007669"/>
    <property type="project" value="UniProtKB-UniRule"/>
</dbReference>
<dbReference type="PANTHER" id="PTHR45825:SF11">
    <property type="entry name" value="ALPHA AMYLASE DOMAIN-CONTAINING PROTEIN"/>
    <property type="match status" value="1"/>
</dbReference>
<dbReference type="AlphaFoldDB" id="A0A1M4U873"/>
<dbReference type="Pfam" id="PF00534">
    <property type="entry name" value="Glycos_transf_1"/>
    <property type="match status" value="1"/>
</dbReference>
<protein>
    <recommendedName>
        <fullName evidence="7">Glycogen synthase</fullName>
        <ecNumber evidence="7">2.4.1.21</ecNumber>
    </recommendedName>
    <alternativeName>
        <fullName evidence="7">Starch [bacterial glycogen] synthase</fullName>
    </alternativeName>
</protein>
<evidence type="ECO:0000256" key="1">
    <source>
        <dbReference type="ARBA" id="ARBA00001478"/>
    </source>
</evidence>
<comment type="similarity">
    <text evidence="3 7">Belongs to the glycosyltransferase 1 family. Bacterial/plant glycogen synthase subfamily.</text>
</comment>
<dbReference type="HAMAP" id="MF_00484">
    <property type="entry name" value="Glycogen_synth"/>
    <property type="match status" value="1"/>
</dbReference>
<dbReference type="STRING" id="1121025.SAMN02745249_00626"/>
<keyword evidence="11" id="KW-1185">Reference proteome</keyword>
<dbReference type="SUPFAM" id="SSF53756">
    <property type="entry name" value="UDP-Glycosyltransferase/glycogen phosphorylase"/>
    <property type="match status" value="1"/>
</dbReference>
<reference evidence="10 11" key="1">
    <citation type="submission" date="2016-11" db="EMBL/GenBank/DDBJ databases">
        <authorList>
            <person name="Jaros S."/>
            <person name="Januszkiewicz K."/>
            <person name="Wedrychowicz H."/>
        </authorList>
    </citation>
    <scope>NUCLEOTIDE SEQUENCE [LARGE SCALE GENOMIC DNA]</scope>
    <source>
        <strain evidence="10 11">DSM 15692</strain>
    </source>
</reference>
<evidence type="ECO:0000313" key="10">
    <source>
        <dbReference type="EMBL" id="SHE53071.1"/>
    </source>
</evidence>
<dbReference type="Proteomes" id="UP000184128">
    <property type="component" value="Unassembled WGS sequence"/>
</dbReference>
<evidence type="ECO:0000313" key="11">
    <source>
        <dbReference type="Proteomes" id="UP000184128"/>
    </source>
</evidence>
<evidence type="ECO:0000256" key="7">
    <source>
        <dbReference type="HAMAP-Rule" id="MF_00484"/>
    </source>
</evidence>
<dbReference type="OrthoDB" id="9808590at2"/>
<comment type="function">
    <text evidence="2 7">Synthesizes alpha-1,4-glucan chains using ADP-glucose.</text>
</comment>
<dbReference type="Pfam" id="PF08323">
    <property type="entry name" value="Glyco_transf_5"/>
    <property type="match status" value="1"/>
</dbReference>
<comment type="catalytic activity">
    <reaction evidence="1 7">
        <text>[(1-&gt;4)-alpha-D-glucosyl](n) + ADP-alpha-D-glucose = [(1-&gt;4)-alpha-D-glucosyl](n+1) + ADP + H(+)</text>
        <dbReference type="Rhea" id="RHEA:18189"/>
        <dbReference type="Rhea" id="RHEA-COMP:9584"/>
        <dbReference type="Rhea" id="RHEA-COMP:9587"/>
        <dbReference type="ChEBI" id="CHEBI:15378"/>
        <dbReference type="ChEBI" id="CHEBI:15444"/>
        <dbReference type="ChEBI" id="CHEBI:57498"/>
        <dbReference type="ChEBI" id="CHEBI:456216"/>
        <dbReference type="EC" id="2.4.1.21"/>
    </reaction>
</comment>
<evidence type="ECO:0000256" key="2">
    <source>
        <dbReference type="ARBA" id="ARBA00002764"/>
    </source>
</evidence>
<feature type="domain" description="Glycosyl transferase family 1" evidence="8">
    <location>
        <begin position="284"/>
        <end position="448"/>
    </location>
</feature>
<dbReference type="EC" id="2.4.1.21" evidence="7"/>
<organism evidence="10 11">
    <name type="scientific">Atopostipes suicloacalis DSM 15692</name>
    <dbReference type="NCBI Taxonomy" id="1121025"/>
    <lineage>
        <taxon>Bacteria</taxon>
        <taxon>Bacillati</taxon>
        <taxon>Bacillota</taxon>
        <taxon>Bacilli</taxon>
        <taxon>Lactobacillales</taxon>
        <taxon>Carnobacteriaceae</taxon>
        <taxon>Atopostipes</taxon>
    </lineage>
</organism>
<dbReference type="InterPro" id="IPR001296">
    <property type="entry name" value="Glyco_trans_1"/>
</dbReference>